<evidence type="ECO:0000313" key="15">
    <source>
        <dbReference type="Proteomes" id="UP000279029"/>
    </source>
</evidence>
<comment type="caution">
    <text evidence="12">Lacks conserved residue(s) required for the propagation of feature annotation.</text>
</comment>
<feature type="binding site" evidence="12">
    <location>
        <position position="281"/>
    </location>
    <ligand>
        <name>K(+)</name>
        <dbReference type="ChEBI" id="CHEBI:29103"/>
    </ligand>
</feature>
<dbReference type="HAMAP" id="MF_01987">
    <property type="entry name" value="Ribokinase"/>
    <property type="match status" value="1"/>
</dbReference>
<comment type="similarity">
    <text evidence="1">Belongs to the carbohydrate kinase pfkB family.</text>
</comment>
<keyword evidence="4 12" id="KW-0808">Transferase</keyword>
<dbReference type="CDD" id="cd01174">
    <property type="entry name" value="ribokinase"/>
    <property type="match status" value="1"/>
</dbReference>
<name>A0A3P7PXZ7_9FIRM</name>
<protein>
    <recommendedName>
        <fullName evidence="3 12">Ribokinase</fullName>
        <shortName evidence="12">RK</shortName>
        <ecNumber evidence="2 12">2.7.1.15</ecNumber>
    </recommendedName>
</protein>
<comment type="function">
    <text evidence="12">Catalyzes the phosphorylation of ribose at O-5 in a reaction requiring ATP and magnesium. The resulting D-ribose-5-phosphate can then be used either for sythesis of nucleotides, histidine, and tryptophan, or as a component of the pentose phosphate pathway.</text>
</comment>
<feature type="binding site" evidence="12">
    <location>
        <begin position="250"/>
        <end position="251"/>
    </location>
    <ligand>
        <name>ATP</name>
        <dbReference type="ChEBI" id="CHEBI:30616"/>
    </ligand>
</feature>
<keyword evidence="7 12" id="KW-0418">Kinase</keyword>
<evidence type="ECO:0000256" key="6">
    <source>
        <dbReference type="ARBA" id="ARBA00022741"/>
    </source>
</evidence>
<evidence type="ECO:0000256" key="3">
    <source>
        <dbReference type="ARBA" id="ARBA00016943"/>
    </source>
</evidence>
<dbReference type="KEGG" id="cbar:PATL70BA_2153"/>
<dbReference type="GO" id="GO:0005524">
    <property type="term" value="F:ATP binding"/>
    <property type="evidence" value="ECO:0007669"/>
    <property type="project" value="UniProtKB-UniRule"/>
</dbReference>
<evidence type="ECO:0000259" key="13">
    <source>
        <dbReference type="Pfam" id="PF00294"/>
    </source>
</evidence>
<evidence type="ECO:0000256" key="5">
    <source>
        <dbReference type="ARBA" id="ARBA00022723"/>
    </source>
</evidence>
<dbReference type="GO" id="GO:0004747">
    <property type="term" value="F:ribokinase activity"/>
    <property type="evidence" value="ECO:0007669"/>
    <property type="project" value="UniProtKB-UniRule"/>
</dbReference>
<dbReference type="AlphaFoldDB" id="A0A3P7PXZ7"/>
<dbReference type="SUPFAM" id="SSF53613">
    <property type="entry name" value="Ribokinase-like"/>
    <property type="match status" value="1"/>
</dbReference>
<comment type="catalytic activity">
    <reaction evidence="12">
        <text>D-ribose + ATP = D-ribose 5-phosphate + ADP + H(+)</text>
        <dbReference type="Rhea" id="RHEA:13697"/>
        <dbReference type="ChEBI" id="CHEBI:15378"/>
        <dbReference type="ChEBI" id="CHEBI:30616"/>
        <dbReference type="ChEBI" id="CHEBI:47013"/>
        <dbReference type="ChEBI" id="CHEBI:78346"/>
        <dbReference type="ChEBI" id="CHEBI:456216"/>
        <dbReference type="EC" id="2.7.1.15"/>
    </reaction>
</comment>
<comment type="similarity">
    <text evidence="12">Belongs to the carbohydrate kinase PfkB family. Ribokinase subfamily.</text>
</comment>
<feature type="binding site" evidence="12">
    <location>
        <position position="182"/>
    </location>
    <ligand>
        <name>ATP</name>
        <dbReference type="ChEBI" id="CHEBI:30616"/>
    </ligand>
</feature>
<dbReference type="PROSITE" id="PS00583">
    <property type="entry name" value="PFKB_KINASES_1"/>
    <property type="match status" value="1"/>
</dbReference>
<sequence length="305" mass="31941">MKKILVLGSLNMDLVTRVHITPKVGETLLGEGLEQIPGGKGANQAVAIGKLGGQVAMLGRVGMDGFGEVLMKNLSANGVEAYLTQAVQGPPTGVALIMVNDSGDNSIVVIPGANFALNKEDLTPAMFEGCDYLLAQLETPIETIETAFAMAKAQGLYTILNPAPARTLSKQLIERTDLLVPNETEFATLTGIQPDSEAHIKEGASLLFEIGVKEIIITLGEDGACHIDTSGNLHYVKGHKVKAVDTTGAGDSFIGGLLYGMAQGEDVKKAMNRAVIVGALTVTKLGAQSSLPTLKEVEDYVGGLK</sequence>
<comment type="activity regulation">
    <text evidence="12">Activated by a monovalent cation that binds near, but not in, the active site. The most likely occupant of the site in vivo is potassium. Ion binding induces a conformational change that may alter substrate affinity.</text>
</comment>
<feature type="binding site" evidence="12">
    <location>
        <position position="247"/>
    </location>
    <ligand>
        <name>K(+)</name>
        <dbReference type="ChEBI" id="CHEBI:29103"/>
    </ligand>
</feature>
<feature type="binding site" evidence="12">
    <location>
        <begin position="39"/>
        <end position="43"/>
    </location>
    <ligand>
        <name>substrate</name>
    </ligand>
</feature>
<feature type="binding site" evidence="12">
    <location>
        <position position="286"/>
    </location>
    <ligand>
        <name>K(+)</name>
        <dbReference type="ChEBI" id="CHEBI:29103"/>
    </ligand>
</feature>
<comment type="pathway">
    <text evidence="12">Carbohydrate metabolism; D-ribose degradation; D-ribose 5-phosphate from beta-D-ribopyranose: step 2/2.</text>
</comment>
<dbReference type="Proteomes" id="UP000279029">
    <property type="component" value="Chromosome"/>
</dbReference>
<dbReference type="PROSITE" id="PS00584">
    <property type="entry name" value="PFKB_KINASES_2"/>
    <property type="match status" value="1"/>
</dbReference>
<dbReference type="InterPro" id="IPR011611">
    <property type="entry name" value="PfkB_dom"/>
</dbReference>
<dbReference type="Gene3D" id="3.40.1190.20">
    <property type="match status" value="1"/>
</dbReference>
<comment type="subcellular location">
    <subcellularLocation>
        <location evidence="12">Cytoplasm</location>
    </subcellularLocation>
</comment>
<dbReference type="EMBL" id="LR130778">
    <property type="protein sequence ID" value="VDN48041.1"/>
    <property type="molecule type" value="Genomic_DNA"/>
</dbReference>
<keyword evidence="15" id="KW-1185">Reference proteome</keyword>
<accession>A0A3P7PXZ7</accession>
<dbReference type="NCBIfam" id="TIGR02152">
    <property type="entry name" value="D_ribokin_bact"/>
    <property type="match status" value="1"/>
</dbReference>
<feature type="binding site" evidence="12">
    <location>
        <begin position="218"/>
        <end position="223"/>
    </location>
    <ligand>
        <name>ATP</name>
        <dbReference type="ChEBI" id="CHEBI:30616"/>
    </ligand>
</feature>
<keyword evidence="8 12" id="KW-0067">ATP-binding</keyword>
<evidence type="ECO:0000256" key="2">
    <source>
        <dbReference type="ARBA" id="ARBA00012035"/>
    </source>
</evidence>
<comment type="subunit">
    <text evidence="12">Homodimer.</text>
</comment>
<feature type="binding site" evidence="12">
    <location>
        <begin position="11"/>
        <end position="13"/>
    </location>
    <ligand>
        <name>substrate</name>
    </ligand>
</feature>
<feature type="binding site" evidence="12">
    <location>
        <position position="290"/>
    </location>
    <ligand>
        <name>K(+)</name>
        <dbReference type="ChEBI" id="CHEBI:29103"/>
    </ligand>
</feature>
<dbReference type="InterPro" id="IPR002173">
    <property type="entry name" value="Carboh/pur_kinase_PfkB_CS"/>
</dbReference>
<dbReference type="GO" id="GO:0046872">
    <property type="term" value="F:metal ion binding"/>
    <property type="evidence" value="ECO:0007669"/>
    <property type="project" value="UniProtKB-KW"/>
</dbReference>
<evidence type="ECO:0000256" key="8">
    <source>
        <dbReference type="ARBA" id="ARBA00022840"/>
    </source>
</evidence>
<keyword evidence="6 12" id="KW-0547">Nucleotide-binding</keyword>
<feature type="active site" description="Proton acceptor" evidence="12">
    <location>
        <position position="251"/>
    </location>
</feature>
<evidence type="ECO:0000256" key="1">
    <source>
        <dbReference type="ARBA" id="ARBA00005380"/>
    </source>
</evidence>
<keyword evidence="10 12" id="KW-0630">Potassium</keyword>
<dbReference type="OrthoDB" id="9775849at2"/>
<proteinExistence type="inferred from homology"/>
<evidence type="ECO:0000313" key="14">
    <source>
        <dbReference type="EMBL" id="VDN48041.1"/>
    </source>
</evidence>
<dbReference type="InterPro" id="IPR011877">
    <property type="entry name" value="Ribokinase"/>
</dbReference>
<evidence type="ECO:0000256" key="12">
    <source>
        <dbReference type="HAMAP-Rule" id="MF_01987"/>
    </source>
</evidence>
<dbReference type="EC" id="2.7.1.15" evidence="2 12"/>
<evidence type="ECO:0000256" key="7">
    <source>
        <dbReference type="ARBA" id="ARBA00022777"/>
    </source>
</evidence>
<dbReference type="GO" id="GO:0019303">
    <property type="term" value="P:D-ribose catabolic process"/>
    <property type="evidence" value="ECO:0007669"/>
    <property type="project" value="UniProtKB-UniRule"/>
</dbReference>
<feature type="binding site" evidence="12">
    <location>
        <position position="251"/>
    </location>
    <ligand>
        <name>substrate</name>
    </ligand>
</feature>
<dbReference type="InterPro" id="IPR029056">
    <property type="entry name" value="Ribokinase-like"/>
</dbReference>
<dbReference type="RefSeq" id="WP_125137240.1">
    <property type="nucleotide sequence ID" value="NZ_LR130778.1"/>
</dbReference>
<dbReference type="Pfam" id="PF00294">
    <property type="entry name" value="PfkB"/>
    <property type="match status" value="1"/>
</dbReference>
<evidence type="ECO:0000256" key="4">
    <source>
        <dbReference type="ARBA" id="ARBA00022679"/>
    </source>
</evidence>
<feature type="binding site" evidence="12">
    <location>
        <position position="138"/>
    </location>
    <ligand>
        <name>substrate</name>
    </ligand>
</feature>
<dbReference type="GO" id="GO:0005829">
    <property type="term" value="C:cytosol"/>
    <property type="evidence" value="ECO:0007669"/>
    <property type="project" value="TreeGrafter"/>
</dbReference>
<keyword evidence="5 12" id="KW-0479">Metal-binding</keyword>
<feature type="binding site" evidence="12">
    <location>
        <position position="245"/>
    </location>
    <ligand>
        <name>K(+)</name>
        <dbReference type="ChEBI" id="CHEBI:29103"/>
    </ligand>
</feature>
<gene>
    <name evidence="12 14" type="primary">rbsK</name>
    <name evidence="14" type="ORF">PATL70BA_2153</name>
</gene>
<feature type="binding site" evidence="12">
    <location>
        <position position="284"/>
    </location>
    <ligand>
        <name>K(+)</name>
        <dbReference type="ChEBI" id="CHEBI:29103"/>
    </ligand>
</feature>
<keyword evidence="9 12" id="KW-0460">Magnesium</keyword>
<dbReference type="InterPro" id="IPR002139">
    <property type="entry name" value="Ribo/fructo_kinase"/>
</dbReference>
<feature type="domain" description="Carbohydrate kinase PfkB" evidence="13">
    <location>
        <begin position="1"/>
        <end position="293"/>
    </location>
</feature>
<comment type="cofactor">
    <cofactor evidence="12">
        <name>Mg(2+)</name>
        <dbReference type="ChEBI" id="CHEBI:18420"/>
    </cofactor>
    <text evidence="12">Requires a divalent cation, most likely magnesium in vivo, as an electrophilic catalyst to aid phosphoryl group transfer. It is the chelate of the metal and the nucleotide that is the actual substrate.</text>
</comment>
<evidence type="ECO:0000256" key="10">
    <source>
        <dbReference type="ARBA" id="ARBA00022958"/>
    </source>
</evidence>
<reference evidence="14 15" key="1">
    <citation type="submission" date="2018-09" db="EMBL/GenBank/DDBJ databases">
        <authorList>
            <person name="Postec A."/>
        </authorList>
    </citation>
    <scope>NUCLEOTIDE SEQUENCE [LARGE SCALE GENOMIC DNA]</scope>
    <source>
        <strain evidence="14">70B-A</strain>
    </source>
</reference>
<keyword evidence="11 12" id="KW-0119">Carbohydrate metabolism</keyword>
<dbReference type="PANTHER" id="PTHR10584:SF166">
    <property type="entry name" value="RIBOKINASE"/>
    <property type="match status" value="1"/>
</dbReference>
<evidence type="ECO:0000256" key="9">
    <source>
        <dbReference type="ARBA" id="ARBA00022842"/>
    </source>
</evidence>
<evidence type="ECO:0000256" key="11">
    <source>
        <dbReference type="ARBA" id="ARBA00023277"/>
    </source>
</evidence>
<dbReference type="PRINTS" id="PR00990">
    <property type="entry name" value="RIBOKINASE"/>
</dbReference>
<dbReference type="PANTHER" id="PTHR10584">
    <property type="entry name" value="SUGAR KINASE"/>
    <property type="match status" value="1"/>
</dbReference>
<keyword evidence="12" id="KW-0963">Cytoplasm</keyword>
<dbReference type="UniPathway" id="UPA00916">
    <property type="reaction ID" value="UER00889"/>
</dbReference>
<organism evidence="14 15">
    <name type="scientific">Petrocella atlantisensis</name>
    <dbReference type="NCBI Taxonomy" id="2173034"/>
    <lineage>
        <taxon>Bacteria</taxon>
        <taxon>Bacillati</taxon>
        <taxon>Bacillota</taxon>
        <taxon>Clostridia</taxon>
        <taxon>Lachnospirales</taxon>
        <taxon>Vallitaleaceae</taxon>
        <taxon>Petrocella</taxon>
    </lineage>
</organism>